<dbReference type="Ensembl" id="ENSCCNT00000019634.1">
    <property type="protein sequence ID" value="ENSCCNP00000015010.1"/>
    <property type="gene ID" value="ENSCCNG00000015449.1"/>
</dbReference>
<dbReference type="OrthoDB" id="424302at2759"/>
<dbReference type="Gene3D" id="3.30.1600.10">
    <property type="entry name" value="SIR2/SIRT2 'Small Domain"/>
    <property type="match status" value="1"/>
</dbReference>
<keyword evidence="1" id="KW-0808">Transferase</keyword>
<dbReference type="PANTHER" id="PTHR11085:SF10">
    <property type="entry name" value="NAD-DEPENDENT PROTEIN DEACYLASE SIRTUIN-5, MITOCHONDRIAL-RELATED"/>
    <property type="match status" value="1"/>
</dbReference>
<feature type="domain" description="Deacetylase sirtuin-type" evidence="4">
    <location>
        <begin position="33"/>
        <end position="256"/>
    </location>
</feature>
<proteinExistence type="predicted"/>
<dbReference type="GO" id="GO:0005634">
    <property type="term" value="C:nucleus"/>
    <property type="evidence" value="ECO:0007669"/>
    <property type="project" value="TreeGrafter"/>
</dbReference>
<keyword evidence="2" id="KW-0520">NAD</keyword>
<dbReference type="InterPro" id="IPR050134">
    <property type="entry name" value="NAD-dep_sirtuin_deacylases"/>
</dbReference>
<dbReference type="GO" id="GO:0070403">
    <property type="term" value="F:NAD+ binding"/>
    <property type="evidence" value="ECO:0007669"/>
    <property type="project" value="InterPro"/>
</dbReference>
<dbReference type="PANTHER" id="PTHR11085">
    <property type="entry name" value="NAD-DEPENDENT PROTEIN DEACYLASE SIRTUIN-5, MITOCHONDRIAL-RELATED"/>
    <property type="match status" value="1"/>
</dbReference>
<dbReference type="InterPro" id="IPR026590">
    <property type="entry name" value="Ssirtuin_cat_dom"/>
</dbReference>
<evidence type="ECO:0000313" key="5">
    <source>
        <dbReference type="Ensembl" id="ENSCCNP00000015010.1"/>
    </source>
</evidence>
<dbReference type="InterPro" id="IPR029035">
    <property type="entry name" value="DHS-like_NAD/FAD-binding_dom"/>
</dbReference>
<protein>
    <submittedName>
        <fullName evidence="6">NAD-dependent protein deacylase sirtuin-5, mitochondrial-like</fullName>
    </submittedName>
</protein>
<gene>
    <name evidence="5 6" type="primary">LOC109685517</name>
</gene>
<evidence type="ECO:0000313" key="6">
    <source>
        <dbReference type="RefSeq" id="XP_020017976.1"/>
    </source>
</evidence>
<evidence type="ECO:0000256" key="3">
    <source>
        <dbReference type="PROSITE-ProRule" id="PRU00236"/>
    </source>
</evidence>
<organism evidence="5">
    <name type="scientific">Castor canadensis</name>
    <name type="common">American beaver</name>
    <dbReference type="NCBI Taxonomy" id="51338"/>
    <lineage>
        <taxon>Eukaryota</taxon>
        <taxon>Metazoa</taxon>
        <taxon>Chordata</taxon>
        <taxon>Craniata</taxon>
        <taxon>Vertebrata</taxon>
        <taxon>Euteleostomi</taxon>
        <taxon>Mammalia</taxon>
        <taxon>Eutheria</taxon>
        <taxon>Euarchontoglires</taxon>
        <taxon>Glires</taxon>
        <taxon>Rodentia</taxon>
        <taxon>Castorimorpha</taxon>
        <taxon>Castoridae</taxon>
        <taxon>Castor</taxon>
    </lineage>
</organism>
<dbReference type="KEGG" id="ccan:109685517"/>
<dbReference type="GO" id="GO:0017136">
    <property type="term" value="F:histone deacetylase activity, NAD-dependent"/>
    <property type="evidence" value="ECO:0007669"/>
    <property type="project" value="TreeGrafter"/>
</dbReference>
<evidence type="ECO:0000256" key="1">
    <source>
        <dbReference type="ARBA" id="ARBA00022679"/>
    </source>
</evidence>
<dbReference type="InterPro" id="IPR003000">
    <property type="entry name" value="Sirtuin"/>
</dbReference>
<dbReference type="SUPFAM" id="SSF52467">
    <property type="entry name" value="DHS-like NAD/FAD-binding domain"/>
    <property type="match status" value="1"/>
</dbReference>
<dbReference type="AlphaFoldDB" id="A0A8C0WR88"/>
<dbReference type="RefSeq" id="XP_020017976.1">
    <property type="nucleotide sequence ID" value="XM_020162387.1"/>
</dbReference>
<accession>A0A8C0WR88</accession>
<dbReference type="Pfam" id="PF02146">
    <property type="entry name" value="SIR2"/>
    <property type="match status" value="1"/>
</dbReference>
<reference evidence="6" key="2">
    <citation type="submission" date="2025-04" db="UniProtKB">
        <authorList>
            <consortium name="RefSeq"/>
        </authorList>
    </citation>
    <scope>IDENTIFICATION</scope>
    <source>
        <tissue evidence="6">Leukocyte</tissue>
    </source>
</reference>
<dbReference type="Gene3D" id="3.40.50.1220">
    <property type="entry name" value="TPP-binding domain"/>
    <property type="match status" value="1"/>
</dbReference>
<dbReference type="PROSITE" id="PS50305">
    <property type="entry name" value="SIRTUIN"/>
    <property type="match status" value="1"/>
</dbReference>
<reference evidence="5" key="1">
    <citation type="submission" date="2023-09" db="UniProtKB">
        <authorList>
            <consortium name="Ensembl"/>
        </authorList>
    </citation>
    <scope>IDENTIFICATION</scope>
</reference>
<name>A0A8C0WR88_CASCN</name>
<evidence type="ECO:0000256" key="2">
    <source>
        <dbReference type="ARBA" id="ARBA00023027"/>
    </source>
</evidence>
<sequence length="256" mass="28315">MQPLQVVRSRLISQLCCGLKTSGSPQSKICLAMARPSSSMADFRKCFANAKHIAIISGAGVSAESGVPTFRGDGGYWRKWQAQDLATPQAFARNPSRVWEFYHYRREVLHSKEPNPAHLAIAECEARLRTQGRRVVVITQNIDELHRKAGTKNLLEIHGEGIQALNACSFTVTMEDTCPFPRMLCILLCALWCLWLVMPLALLTCQFLHSACQCGLTASASIPWVCVRQEKGSQPHLELGFSKPLGHGVWSAPCLV</sequence>
<dbReference type="InterPro" id="IPR026591">
    <property type="entry name" value="Sirtuin_cat_small_dom_sf"/>
</dbReference>
<evidence type="ECO:0000259" key="4">
    <source>
        <dbReference type="PROSITE" id="PS50305"/>
    </source>
</evidence>
<comment type="caution">
    <text evidence="3">Lacks conserved residue(s) required for the propagation of feature annotation.</text>
</comment>